<dbReference type="OrthoDB" id="2113314at2759"/>
<evidence type="ECO:0000256" key="1">
    <source>
        <dbReference type="SAM" id="SignalP"/>
    </source>
</evidence>
<dbReference type="PANTHER" id="PTHR31002:SF34">
    <property type="entry name" value="CELL WALL PROTEIN CWP1-RELATED"/>
    <property type="match status" value="1"/>
</dbReference>
<dbReference type="InterPro" id="IPR056827">
    <property type="entry name" value="CBM87_Agd3"/>
</dbReference>
<feature type="domain" description="Agd3 deacetylase" evidence="2">
    <location>
        <begin position="252"/>
        <end position="616"/>
    </location>
</feature>
<keyword evidence="1" id="KW-0732">Signal</keyword>
<dbReference type="InterPro" id="IPR056826">
    <property type="entry name" value="Agd3_CE"/>
</dbReference>
<dbReference type="Proteomes" id="UP000178912">
    <property type="component" value="Unassembled WGS sequence"/>
</dbReference>
<evidence type="ECO:0000313" key="5">
    <source>
        <dbReference type="EMBL" id="CZT07215.1"/>
    </source>
</evidence>
<evidence type="ECO:0000259" key="3">
    <source>
        <dbReference type="Pfam" id="PF25116"/>
    </source>
</evidence>
<feature type="signal peptide" evidence="1">
    <location>
        <begin position="1"/>
        <end position="19"/>
    </location>
</feature>
<name>A0A1E1L9K6_9HELO</name>
<dbReference type="AlphaFoldDB" id="A0A1E1L9K6"/>
<dbReference type="EMBL" id="FJUX01000093">
    <property type="protein sequence ID" value="CZT07215.1"/>
    <property type="molecule type" value="Genomic_DNA"/>
</dbReference>
<feature type="chain" id="PRO_5009446805" evidence="1">
    <location>
        <begin position="20"/>
        <end position="695"/>
    </location>
</feature>
<proteinExistence type="predicted"/>
<evidence type="ECO:0000259" key="2">
    <source>
        <dbReference type="Pfam" id="PF25115"/>
    </source>
</evidence>
<protein>
    <submittedName>
        <fullName evidence="5">Related to extracellular serine-rich protein</fullName>
    </submittedName>
</protein>
<dbReference type="InterPro" id="IPR050788">
    <property type="entry name" value="Yeast_SRP1/TIP1_CWP"/>
</dbReference>
<evidence type="ECO:0000259" key="4">
    <source>
        <dbReference type="Pfam" id="PF25117"/>
    </source>
</evidence>
<dbReference type="InterPro" id="IPR056825">
    <property type="entry name" value="Agd3_C"/>
</dbReference>
<sequence>MLFYILSASALLFTHSVFAISVQSTILVIAKDTTSAYSATSGLTSYGIPFRLLTVPATGAALPALSTTGGDGNFGGIVVLSEVSYEQAGGSYGSALTEAQWTELYNYQTSFGVRMTRLDAYPEAQFGTGPSNAETPGCCDDGVEQLISISNSTSFSQSGMKIGATMSTLGLYHYPSVIVDPSIATTIAQFGPAGKYTGNTTAAVINKIDGREQMVWFIGWATDWSPTSTYLDHAWITWMTRGLYAGFRRIYFSTQVDDMFLETELYSPAGVNFRIKPADLDGHVNWTASFNAKLPAGSTYFAEMGHNGNGNIEASLDKDPEGICDPKNAIEYPDQVDTELEFQKPLGSGEDIWPATPATYVWSRNCSDLDPLQNWWTVPANRDTFAHVTHTFSHSALNNATYADANKEITFNKAWLAQVEIDKAERFSGTGLIPPAITGMHNGDALKAFMDNGIVNGVGDNTRPVLRNPENEHWPLITTVAGNGYPGFQITPRWATSIYYNCDLPACTVAEWIATSAGAGDIQDLLKDAVTVNSKHLLSLHHDPFMFHQANLRWADVPELAVNGVTAKYSLLMMWVESVTQELLRLVEWPLVSQKHDDIAAGFASRMARDKCAPNIAMNYGSCNTTRTTTITGVTVTTNGNVCDVEVPVTLPGPLIATQGRVGRQEQLGSDPLTVWLNMTGDPVKLVLRNPVALL</sequence>
<dbReference type="Pfam" id="PF25117">
    <property type="entry name" value="Agd3_C"/>
    <property type="match status" value="1"/>
</dbReference>
<dbReference type="Pfam" id="PF25115">
    <property type="entry name" value="Agd3_CE"/>
    <property type="match status" value="1"/>
</dbReference>
<evidence type="ECO:0000313" key="6">
    <source>
        <dbReference type="Proteomes" id="UP000178912"/>
    </source>
</evidence>
<feature type="domain" description="Agd3 CBM87" evidence="3">
    <location>
        <begin position="22"/>
        <end position="238"/>
    </location>
</feature>
<accession>A0A1E1L9K6</accession>
<reference evidence="6" key="1">
    <citation type="submission" date="2016-03" db="EMBL/GenBank/DDBJ databases">
        <authorList>
            <person name="Guldener U."/>
        </authorList>
    </citation>
    <scope>NUCLEOTIDE SEQUENCE [LARGE SCALE GENOMIC DNA]</scope>
    <source>
        <strain evidence="6">04CH-RAC-A.6.1</strain>
    </source>
</reference>
<organism evidence="5 6">
    <name type="scientific">Rhynchosporium agropyri</name>
    <dbReference type="NCBI Taxonomy" id="914238"/>
    <lineage>
        <taxon>Eukaryota</taxon>
        <taxon>Fungi</taxon>
        <taxon>Dikarya</taxon>
        <taxon>Ascomycota</taxon>
        <taxon>Pezizomycotina</taxon>
        <taxon>Leotiomycetes</taxon>
        <taxon>Helotiales</taxon>
        <taxon>Ploettnerulaceae</taxon>
        <taxon>Rhynchosporium</taxon>
    </lineage>
</organism>
<dbReference type="Pfam" id="PF25116">
    <property type="entry name" value="CBM87_Agd3"/>
    <property type="match status" value="1"/>
</dbReference>
<dbReference type="PANTHER" id="PTHR31002">
    <property type="entry name" value="SERIPAUPERIN"/>
    <property type="match status" value="1"/>
</dbReference>
<gene>
    <name evidence="5" type="ORF">RAG0_12748</name>
</gene>
<feature type="domain" description="Agd3 C-terminal" evidence="4">
    <location>
        <begin position="627"/>
        <end position="692"/>
    </location>
</feature>
<keyword evidence="6" id="KW-1185">Reference proteome</keyword>